<dbReference type="PANTHER" id="PTHR12895:SF9">
    <property type="entry name" value="DYMECLIN"/>
    <property type="match status" value="1"/>
</dbReference>
<keyword evidence="4" id="KW-0449">Lipoprotein</keyword>
<proteinExistence type="inferred from homology"/>
<protein>
    <recommendedName>
        <fullName evidence="2">Dymeclin</fullName>
    </recommendedName>
</protein>
<evidence type="ECO:0000313" key="7">
    <source>
        <dbReference type="RefSeq" id="XP_031560112.1"/>
    </source>
</evidence>
<reference evidence="6 7" key="1">
    <citation type="submission" date="2025-04" db="UniProtKB">
        <authorList>
            <consortium name="RefSeq"/>
        </authorList>
    </citation>
    <scope>IDENTIFICATION</scope>
    <source>
        <tissue evidence="6 7">Tentacle</tissue>
    </source>
</reference>
<comment type="similarity">
    <text evidence="1">Belongs to the dymeclin family.</text>
</comment>
<evidence type="ECO:0000313" key="5">
    <source>
        <dbReference type="Proteomes" id="UP000515163"/>
    </source>
</evidence>
<dbReference type="KEGG" id="aten:116296255"/>
<organism evidence="5 6">
    <name type="scientific">Actinia tenebrosa</name>
    <name type="common">Australian red waratah sea anemone</name>
    <dbReference type="NCBI Taxonomy" id="6105"/>
    <lineage>
        <taxon>Eukaryota</taxon>
        <taxon>Metazoa</taxon>
        <taxon>Cnidaria</taxon>
        <taxon>Anthozoa</taxon>
        <taxon>Hexacorallia</taxon>
        <taxon>Actiniaria</taxon>
        <taxon>Actiniidae</taxon>
        <taxon>Actinia</taxon>
    </lineage>
</organism>
<dbReference type="GO" id="GO:0007030">
    <property type="term" value="P:Golgi organization"/>
    <property type="evidence" value="ECO:0007669"/>
    <property type="project" value="TreeGrafter"/>
</dbReference>
<evidence type="ECO:0000256" key="3">
    <source>
        <dbReference type="ARBA" id="ARBA00022707"/>
    </source>
</evidence>
<dbReference type="GeneID" id="116296255"/>
<dbReference type="Proteomes" id="UP000515163">
    <property type="component" value="Unplaced"/>
</dbReference>
<evidence type="ECO:0000313" key="6">
    <source>
        <dbReference type="RefSeq" id="XP_031560110.1"/>
    </source>
</evidence>
<keyword evidence="3" id="KW-0519">Myristate</keyword>
<sequence length="713" mass="82405">MGAKPSSLSDLQHNPVLQRLTGEYCVQEDKDFWEELLSFSFRPPYNSADARLLEESTQHICQSLANHNLKSKNFVLLVKEFIRRAAELKVEEKFKNFELVCELYNALLLIRSFCKYFIEVLPSKDIILHFGGSVTCSVDKETGKELISCTDLGMTEDMLYGLFTVLHDIPVCEETYAVHIETINTLLVLLSEQMFDIFASSNSIFYHAIMKGKCRHKAKYIVHVLLHNYVAQETSPLDLTTDNTAWFPSLWSWFGSPSSTEEDQSDSLLANQSLLLLLILVNHCTQDKRLLNPYRHSLFTFTDSKAVSHVGSDKTSDSSFQFNLERLYSTLCSDLQHDQTTLLLYLLLHRNPNVSSFVLPRKDIDQLVLPILELLYSAEDHNAHHIYMSLIILLILSQNDHFNKSVHEITIATIPWYTERAIYDITLGGLLVLVVLRTIQYNMTKMRDKYLHTNCLATLANMSSHFHALHPYVTQRIVSLYALLSKKHAKVLELMKEKPTKNTQATSENKDSTDYVSLEFCLDKLTKGKRPFIFIRENKGWDPVGSSPHSQILSPVHLLDKMHVLQVADLAILEEVIRMVLEIINSCVTNTLHHNPNLVYTLLHRRELFAQFRSHPTFQDLIQNIDTVLAFFSARLEQHPDQTLSVAVVLDVIKQGTLQWPKDRLKKFPELKFKYVEEEQPEEFFIPYVWSLVYRLSLMYWNPQHIQIFHPET</sequence>
<dbReference type="RefSeq" id="XP_031560110.1">
    <property type="nucleotide sequence ID" value="XM_031704250.1"/>
</dbReference>
<dbReference type="GO" id="GO:0005794">
    <property type="term" value="C:Golgi apparatus"/>
    <property type="evidence" value="ECO:0007669"/>
    <property type="project" value="TreeGrafter"/>
</dbReference>
<dbReference type="Pfam" id="PF09742">
    <property type="entry name" value="Dymeclin"/>
    <property type="match status" value="1"/>
</dbReference>
<name>A0A6P8I5V1_ACTTE</name>
<dbReference type="PANTHER" id="PTHR12895">
    <property type="entry name" value="DYMECLIN"/>
    <property type="match status" value="1"/>
</dbReference>
<accession>A0A6P8I5V1</accession>
<dbReference type="OrthoDB" id="10253409at2759"/>
<evidence type="ECO:0000256" key="1">
    <source>
        <dbReference type="ARBA" id="ARBA00010603"/>
    </source>
</evidence>
<dbReference type="RefSeq" id="XP_031560112.1">
    <property type="nucleotide sequence ID" value="XM_031704252.1"/>
</dbReference>
<evidence type="ECO:0000256" key="2">
    <source>
        <dbReference type="ARBA" id="ARBA00015736"/>
    </source>
</evidence>
<dbReference type="InterPro" id="IPR019142">
    <property type="entry name" value="Dymeclin"/>
</dbReference>
<gene>
    <name evidence="6 7" type="primary">LOC116296255</name>
</gene>
<evidence type="ECO:0000256" key="4">
    <source>
        <dbReference type="ARBA" id="ARBA00023288"/>
    </source>
</evidence>
<dbReference type="AlphaFoldDB" id="A0A6P8I5V1"/>
<keyword evidence="5" id="KW-1185">Reference proteome</keyword>